<dbReference type="InterPro" id="IPR002397">
    <property type="entry name" value="Cyt_P450_B"/>
</dbReference>
<evidence type="ECO:0000256" key="3">
    <source>
        <dbReference type="ARBA" id="ARBA00022723"/>
    </source>
</evidence>
<accession>A0A1E7LTJ4</accession>
<keyword evidence="4 7" id="KW-0560">Oxidoreductase</keyword>
<dbReference type="SUPFAM" id="SSF48264">
    <property type="entry name" value="Cytochrome P450"/>
    <property type="match status" value="1"/>
</dbReference>
<comment type="similarity">
    <text evidence="1 7">Belongs to the cytochrome P450 family.</text>
</comment>
<gene>
    <name evidence="8" type="ORF">AN221_17190</name>
</gene>
<evidence type="ECO:0000256" key="7">
    <source>
        <dbReference type="RuleBase" id="RU000461"/>
    </source>
</evidence>
<proteinExistence type="inferred from homology"/>
<dbReference type="InterPro" id="IPR001128">
    <property type="entry name" value="Cyt_P450"/>
</dbReference>
<dbReference type="FunFam" id="1.10.630.10:FF:000018">
    <property type="entry name" value="Cytochrome P450 monooxygenase"/>
    <property type="match status" value="1"/>
</dbReference>
<keyword evidence="6 7" id="KW-0503">Monooxygenase</keyword>
<dbReference type="EMBL" id="LJGZ01000083">
    <property type="protein sequence ID" value="OEV19527.1"/>
    <property type="molecule type" value="Genomic_DNA"/>
</dbReference>
<protein>
    <submittedName>
        <fullName evidence="8">Cytochrome</fullName>
    </submittedName>
</protein>
<dbReference type="Gene3D" id="1.10.630.10">
    <property type="entry name" value="Cytochrome P450"/>
    <property type="match status" value="1"/>
</dbReference>
<evidence type="ECO:0000256" key="2">
    <source>
        <dbReference type="ARBA" id="ARBA00022617"/>
    </source>
</evidence>
<dbReference type="RefSeq" id="WP_070201721.1">
    <property type="nucleotide sequence ID" value="NZ_LJGZ01000083.1"/>
</dbReference>
<dbReference type="OrthoDB" id="5500002at2"/>
<dbReference type="GO" id="GO:0005506">
    <property type="term" value="F:iron ion binding"/>
    <property type="evidence" value="ECO:0007669"/>
    <property type="project" value="InterPro"/>
</dbReference>
<dbReference type="AlphaFoldDB" id="A0A1E7LTJ4"/>
<keyword evidence="5 7" id="KW-0408">Iron</keyword>
<keyword evidence="3 7" id="KW-0479">Metal-binding</keyword>
<dbReference type="GO" id="GO:0020037">
    <property type="term" value="F:heme binding"/>
    <property type="evidence" value="ECO:0007669"/>
    <property type="project" value="InterPro"/>
</dbReference>
<dbReference type="PANTHER" id="PTHR46696">
    <property type="entry name" value="P450, PUTATIVE (EUROFUNG)-RELATED"/>
    <property type="match status" value="1"/>
</dbReference>
<comment type="caution">
    <text evidence="8">The sequence shown here is derived from an EMBL/GenBank/DDBJ whole genome shotgun (WGS) entry which is preliminary data.</text>
</comment>
<dbReference type="PRINTS" id="PR00359">
    <property type="entry name" value="BP450"/>
</dbReference>
<dbReference type="InterPro" id="IPR017972">
    <property type="entry name" value="Cyt_P450_CS"/>
</dbReference>
<reference evidence="8 9" key="1">
    <citation type="journal article" date="2016" name="Front. Microbiol.">
        <title>Comparative Genomics Analysis of Streptomyces Species Reveals Their Adaptation to the Marine Environment and Their Diversity at the Genomic Level.</title>
        <authorList>
            <person name="Tian X."/>
            <person name="Zhang Z."/>
            <person name="Yang T."/>
            <person name="Chen M."/>
            <person name="Li J."/>
            <person name="Chen F."/>
            <person name="Yang J."/>
            <person name="Li W."/>
            <person name="Zhang B."/>
            <person name="Zhang Z."/>
            <person name="Wu J."/>
            <person name="Zhang C."/>
            <person name="Long L."/>
            <person name="Xiao J."/>
        </authorList>
    </citation>
    <scope>NUCLEOTIDE SEQUENCE [LARGE SCALE GENOMIC DNA]</scope>
    <source>
        <strain evidence="8 9">SCSIO M10372</strain>
    </source>
</reference>
<dbReference type="Pfam" id="PF00067">
    <property type="entry name" value="p450"/>
    <property type="match status" value="1"/>
</dbReference>
<dbReference type="InterPro" id="IPR036396">
    <property type="entry name" value="Cyt_P450_sf"/>
</dbReference>
<evidence type="ECO:0000256" key="6">
    <source>
        <dbReference type="ARBA" id="ARBA00023033"/>
    </source>
</evidence>
<dbReference type="GO" id="GO:0016705">
    <property type="term" value="F:oxidoreductase activity, acting on paired donors, with incorporation or reduction of molecular oxygen"/>
    <property type="evidence" value="ECO:0007669"/>
    <property type="project" value="InterPro"/>
</dbReference>
<keyword evidence="2 7" id="KW-0349">Heme</keyword>
<organism evidence="8 9">
    <name type="scientific">Streptomyces nanshensis</name>
    <dbReference type="NCBI Taxonomy" id="518642"/>
    <lineage>
        <taxon>Bacteria</taxon>
        <taxon>Bacillati</taxon>
        <taxon>Actinomycetota</taxon>
        <taxon>Actinomycetes</taxon>
        <taxon>Kitasatosporales</taxon>
        <taxon>Streptomycetaceae</taxon>
        <taxon>Streptomyces</taxon>
    </lineage>
</organism>
<keyword evidence="9" id="KW-1185">Reference proteome</keyword>
<dbReference type="GO" id="GO:0004497">
    <property type="term" value="F:monooxygenase activity"/>
    <property type="evidence" value="ECO:0007669"/>
    <property type="project" value="UniProtKB-KW"/>
</dbReference>
<dbReference type="PANTHER" id="PTHR46696:SF1">
    <property type="entry name" value="CYTOCHROME P450 YJIB-RELATED"/>
    <property type="match status" value="1"/>
</dbReference>
<evidence type="ECO:0000256" key="4">
    <source>
        <dbReference type="ARBA" id="ARBA00023002"/>
    </source>
</evidence>
<dbReference type="PROSITE" id="PS00086">
    <property type="entry name" value="CYTOCHROME_P450"/>
    <property type="match status" value="1"/>
</dbReference>
<dbReference type="Proteomes" id="UP000175971">
    <property type="component" value="Unassembled WGS sequence"/>
</dbReference>
<evidence type="ECO:0000256" key="5">
    <source>
        <dbReference type="ARBA" id="ARBA00023004"/>
    </source>
</evidence>
<dbReference type="CDD" id="cd11029">
    <property type="entry name" value="CYP107-like"/>
    <property type="match status" value="1"/>
</dbReference>
<sequence length="431" mass="46614">MPANTPNAQAPAAGCPYRLDPTGSDIQSEAAALRERGPATRVLLPGDIPAWSVTDPGLIRRLLTHPDISKDAAQHWPAYTNGQLPPDWPLRIWVDVRNALSAYGQEHRRLRRPLAAAFSSRRVRALVPQIEKLVHALLDELQSAGPDEVVDLRARFAWRLPLLVASAILGVGEDLHDDFRDAVGALFATDLAPKEAGAAQARVYELIDRLIEQKKAKPGDDVTSGLIAAQQTGDISDTELRDSLVLLIGAGHETTVNALDHGTVNLLTHRDQLTRVLAGEVAWDQLTEEVLRHQAPIATIIMRFAVTDVADEATGVTFTRGDALVINYASAGRDPEAHGPDADEFDTDRTTARDHLAFGHGSHFCLGAELARIEIRIALHALFTRFPDLQLAVPAKDLVPLSSFISNGHVSLPVRLGQPTAPTKPSHPAAA</sequence>
<evidence type="ECO:0000313" key="9">
    <source>
        <dbReference type="Proteomes" id="UP000175971"/>
    </source>
</evidence>
<evidence type="ECO:0000313" key="8">
    <source>
        <dbReference type="EMBL" id="OEV19527.1"/>
    </source>
</evidence>
<dbReference type="PATRIC" id="fig|518642.7.peg.4802"/>
<name>A0A1E7LTJ4_9ACTN</name>
<evidence type="ECO:0000256" key="1">
    <source>
        <dbReference type="ARBA" id="ARBA00010617"/>
    </source>
</evidence>